<dbReference type="AlphaFoldDB" id="A0A160T8D2"/>
<accession>A0A160T8D2</accession>
<evidence type="ECO:0000259" key="4">
    <source>
        <dbReference type="PROSITE" id="PS51186"/>
    </source>
</evidence>
<protein>
    <submittedName>
        <fullName evidence="5">Uncharacterized N-acetyltransferase YhhY</fullName>
        <ecNumber evidence="5">2.3.1.-</ecNumber>
    </submittedName>
</protein>
<evidence type="ECO:0000256" key="3">
    <source>
        <dbReference type="ARBA" id="ARBA00038502"/>
    </source>
</evidence>
<proteinExistence type="inferred from homology"/>
<sequence length="170" mass="19157">MTQPIADITIRRATLDDAEALQRIFDQPRALWGTLQVPYASAEQRRKRLAELDNSAYPLVAVVAGEVIGQLTLHINARSPRRSHSGSLGMAVRDDYHGRGVGTALMVACLDLADNWLNLHRVDLDVYVDNEPALRLYKKFGFVIEGRLVDYAFRDGEYVDVYIMARLRGK</sequence>
<dbReference type="OrthoDB" id="9802340at2"/>
<evidence type="ECO:0000256" key="2">
    <source>
        <dbReference type="ARBA" id="ARBA00023315"/>
    </source>
</evidence>
<name>A0A160T8D2_9CHLR</name>
<dbReference type="PANTHER" id="PTHR43792:SF8">
    <property type="entry name" value="[RIBOSOMAL PROTEIN US5]-ALANINE N-ACETYLTRANSFERASE"/>
    <property type="match status" value="1"/>
</dbReference>
<dbReference type="EC" id="2.3.1.-" evidence="5"/>
<comment type="similarity">
    <text evidence="3">Belongs to the acetyltransferase family. RimJ subfamily.</text>
</comment>
<dbReference type="Gene3D" id="3.40.630.30">
    <property type="match status" value="1"/>
</dbReference>
<dbReference type="SUPFAM" id="SSF55729">
    <property type="entry name" value="Acyl-CoA N-acyltransferases (Nat)"/>
    <property type="match status" value="1"/>
</dbReference>
<keyword evidence="2 5" id="KW-0012">Acyltransferase</keyword>
<dbReference type="PROSITE" id="PS51186">
    <property type="entry name" value="GNAT"/>
    <property type="match status" value="1"/>
</dbReference>
<evidence type="ECO:0000313" key="6">
    <source>
        <dbReference type="Proteomes" id="UP000215027"/>
    </source>
</evidence>
<feature type="domain" description="N-acetyltransferase" evidence="4">
    <location>
        <begin position="8"/>
        <end position="169"/>
    </location>
</feature>
<reference evidence="5" key="1">
    <citation type="submission" date="2016-01" db="EMBL/GenBank/DDBJ databases">
        <authorList>
            <person name="Mcilroy J.S."/>
            <person name="Karst M S."/>
            <person name="Albertsen M."/>
        </authorList>
    </citation>
    <scope>NUCLEOTIDE SEQUENCE</scope>
    <source>
        <strain evidence="5">Cfx-K</strain>
    </source>
</reference>
<gene>
    <name evidence="5" type="primary">yhhY</name>
    <name evidence="5" type="ORF">CFX0092_B0445</name>
</gene>
<dbReference type="Proteomes" id="UP000215027">
    <property type="component" value="Chromosome II"/>
</dbReference>
<dbReference type="GO" id="GO:0016747">
    <property type="term" value="F:acyltransferase activity, transferring groups other than amino-acyl groups"/>
    <property type="evidence" value="ECO:0007669"/>
    <property type="project" value="InterPro"/>
</dbReference>
<dbReference type="InterPro" id="IPR016181">
    <property type="entry name" value="Acyl_CoA_acyltransferase"/>
</dbReference>
<dbReference type="PANTHER" id="PTHR43792">
    <property type="entry name" value="GNAT FAMILY, PUTATIVE (AFU_ORTHOLOGUE AFUA_3G00765)-RELATED-RELATED"/>
    <property type="match status" value="1"/>
</dbReference>
<dbReference type="InterPro" id="IPR051531">
    <property type="entry name" value="N-acetyltransferase"/>
</dbReference>
<organism evidence="5 6">
    <name type="scientific">Candidatus Promineifilum breve</name>
    <dbReference type="NCBI Taxonomy" id="1806508"/>
    <lineage>
        <taxon>Bacteria</taxon>
        <taxon>Bacillati</taxon>
        <taxon>Chloroflexota</taxon>
        <taxon>Ardenticatenia</taxon>
        <taxon>Candidatus Promineifilales</taxon>
        <taxon>Candidatus Promineifilaceae</taxon>
        <taxon>Candidatus Promineifilum</taxon>
    </lineage>
</organism>
<dbReference type="RefSeq" id="WP_095045320.1">
    <property type="nucleotide sequence ID" value="NZ_LN890656.1"/>
</dbReference>
<keyword evidence="6" id="KW-1185">Reference proteome</keyword>
<dbReference type="InterPro" id="IPR000182">
    <property type="entry name" value="GNAT_dom"/>
</dbReference>
<evidence type="ECO:0000313" key="5">
    <source>
        <dbReference type="EMBL" id="CUS05979.1"/>
    </source>
</evidence>
<dbReference type="Pfam" id="PF00583">
    <property type="entry name" value="Acetyltransf_1"/>
    <property type="match status" value="1"/>
</dbReference>
<dbReference type="CDD" id="cd04301">
    <property type="entry name" value="NAT_SF"/>
    <property type="match status" value="1"/>
</dbReference>
<keyword evidence="1 5" id="KW-0808">Transferase</keyword>
<dbReference type="KEGG" id="pbf:CFX0092_B0445"/>
<evidence type="ECO:0000256" key="1">
    <source>
        <dbReference type="ARBA" id="ARBA00022679"/>
    </source>
</evidence>
<dbReference type="EMBL" id="LN890656">
    <property type="protein sequence ID" value="CUS05979.1"/>
    <property type="molecule type" value="Genomic_DNA"/>
</dbReference>